<dbReference type="GO" id="GO:0031146">
    <property type="term" value="P:SCF-dependent proteasomal ubiquitin-dependent protein catabolic process"/>
    <property type="evidence" value="ECO:0007669"/>
    <property type="project" value="TreeGrafter"/>
</dbReference>
<feature type="region of interest" description="Disordered" evidence="1">
    <location>
        <begin position="152"/>
        <end position="213"/>
    </location>
</feature>
<dbReference type="VEuPathDB" id="TriTrypDB:Lsey_0514_0010"/>
<dbReference type="PANTHER" id="PTHR13318">
    <property type="entry name" value="PARTNER OF PAIRED, ISOFORM B-RELATED"/>
    <property type="match status" value="1"/>
</dbReference>
<feature type="compositionally biased region" description="Basic and acidic residues" evidence="1">
    <location>
        <begin position="1133"/>
        <end position="1147"/>
    </location>
</feature>
<feature type="region of interest" description="Disordered" evidence="1">
    <location>
        <begin position="1418"/>
        <end position="1464"/>
    </location>
</feature>
<gene>
    <name evidence="2" type="ORF">ABL78_8142</name>
</gene>
<name>A0A0N1HZK1_LEPSE</name>
<comment type="caution">
    <text evidence="2">The sequence shown here is derived from an EMBL/GenBank/DDBJ whole genome shotgun (WGS) entry which is preliminary data.</text>
</comment>
<dbReference type="SMART" id="SM00367">
    <property type="entry name" value="LRR_CC"/>
    <property type="match status" value="5"/>
</dbReference>
<dbReference type="Proteomes" id="UP000038009">
    <property type="component" value="Unassembled WGS sequence"/>
</dbReference>
<feature type="region of interest" description="Disordered" evidence="1">
    <location>
        <begin position="994"/>
        <end position="1023"/>
    </location>
</feature>
<dbReference type="OrthoDB" id="10519829at2759"/>
<dbReference type="SUPFAM" id="SSF52047">
    <property type="entry name" value="RNI-like"/>
    <property type="match status" value="1"/>
</dbReference>
<feature type="region of interest" description="Disordered" evidence="1">
    <location>
        <begin position="1133"/>
        <end position="1172"/>
    </location>
</feature>
<dbReference type="SUPFAM" id="SSF52058">
    <property type="entry name" value="L domain-like"/>
    <property type="match status" value="1"/>
</dbReference>
<evidence type="ECO:0000313" key="3">
    <source>
        <dbReference type="Proteomes" id="UP000038009"/>
    </source>
</evidence>
<reference evidence="2 3" key="1">
    <citation type="journal article" date="2015" name="PLoS Pathog.">
        <title>Leptomonas seymouri: Adaptations to the Dixenous Life Cycle Analyzed by Genome Sequencing, Transcriptome Profiling and Co-infection with Leishmania donovani.</title>
        <authorList>
            <person name="Kraeva N."/>
            <person name="Butenko A."/>
            <person name="Hlavacova J."/>
            <person name="Kostygov A."/>
            <person name="Myskova J."/>
            <person name="Grybchuk D."/>
            <person name="Lestinova T."/>
            <person name="Votypka J."/>
            <person name="Volf P."/>
            <person name="Opperdoes F."/>
            <person name="Flegontov P."/>
            <person name="Lukes J."/>
            <person name="Yurchenko V."/>
        </authorList>
    </citation>
    <scope>NUCLEOTIDE SEQUENCE [LARGE SCALE GENOMIC DNA]</scope>
    <source>
        <strain evidence="2 3">ATCC 30220</strain>
    </source>
</reference>
<feature type="region of interest" description="Disordered" evidence="1">
    <location>
        <begin position="821"/>
        <end position="840"/>
    </location>
</feature>
<feature type="compositionally biased region" description="Polar residues" evidence="1">
    <location>
        <begin position="1452"/>
        <end position="1464"/>
    </location>
</feature>
<evidence type="ECO:0008006" key="4">
    <source>
        <dbReference type="Google" id="ProtNLM"/>
    </source>
</evidence>
<dbReference type="InterPro" id="IPR032675">
    <property type="entry name" value="LRR_dom_sf"/>
</dbReference>
<feature type="region of interest" description="Disordered" evidence="1">
    <location>
        <begin position="345"/>
        <end position="391"/>
    </location>
</feature>
<keyword evidence="3" id="KW-1185">Reference proteome</keyword>
<feature type="compositionally biased region" description="Low complexity" evidence="1">
    <location>
        <begin position="184"/>
        <end position="204"/>
    </location>
</feature>
<feature type="region of interest" description="Disordered" evidence="1">
    <location>
        <begin position="1535"/>
        <end position="1557"/>
    </location>
</feature>
<dbReference type="OMA" id="IAYLTSC"/>
<feature type="compositionally biased region" description="Polar residues" evidence="1">
    <location>
        <begin position="994"/>
        <end position="1008"/>
    </location>
</feature>
<feature type="compositionally biased region" description="Low complexity" evidence="1">
    <location>
        <begin position="1418"/>
        <end position="1436"/>
    </location>
</feature>
<feature type="compositionally biased region" description="Low complexity" evidence="1">
    <location>
        <begin position="1334"/>
        <end position="1347"/>
    </location>
</feature>
<dbReference type="Gene3D" id="3.80.10.10">
    <property type="entry name" value="Ribonuclease Inhibitor"/>
    <property type="match status" value="3"/>
</dbReference>
<feature type="compositionally biased region" description="Low complexity" evidence="1">
    <location>
        <begin position="424"/>
        <end position="438"/>
    </location>
</feature>
<feature type="region of interest" description="Disordered" evidence="1">
    <location>
        <begin position="604"/>
        <end position="623"/>
    </location>
</feature>
<feature type="region of interest" description="Disordered" evidence="1">
    <location>
        <begin position="1327"/>
        <end position="1366"/>
    </location>
</feature>
<accession>A0A0N1HZK1</accession>
<dbReference type="InterPro" id="IPR006553">
    <property type="entry name" value="Leu-rich_rpt_Cys-con_subtyp"/>
</dbReference>
<feature type="region of interest" description="Disordered" evidence="1">
    <location>
        <begin position="69"/>
        <end position="100"/>
    </location>
</feature>
<organism evidence="2 3">
    <name type="scientific">Leptomonas seymouri</name>
    <dbReference type="NCBI Taxonomy" id="5684"/>
    <lineage>
        <taxon>Eukaryota</taxon>
        <taxon>Discoba</taxon>
        <taxon>Euglenozoa</taxon>
        <taxon>Kinetoplastea</taxon>
        <taxon>Metakinetoplastina</taxon>
        <taxon>Trypanosomatida</taxon>
        <taxon>Trypanosomatidae</taxon>
        <taxon>Leishmaniinae</taxon>
        <taxon>Leptomonas</taxon>
    </lineage>
</organism>
<dbReference type="GO" id="GO:0019005">
    <property type="term" value="C:SCF ubiquitin ligase complex"/>
    <property type="evidence" value="ECO:0007669"/>
    <property type="project" value="TreeGrafter"/>
</dbReference>
<evidence type="ECO:0000256" key="1">
    <source>
        <dbReference type="SAM" id="MobiDB-lite"/>
    </source>
</evidence>
<feature type="region of interest" description="Disordered" evidence="1">
    <location>
        <begin position="1292"/>
        <end position="1311"/>
    </location>
</feature>
<dbReference type="EMBL" id="LJSK01000514">
    <property type="protein sequence ID" value="KPI82844.1"/>
    <property type="molecule type" value="Genomic_DNA"/>
</dbReference>
<feature type="compositionally biased region" description="Polar residues" evidence="1">
    <location>
        <begin position="1535"/>
        <end position="1544"/>
    </location>
</feature>
<proteinExistence type="predicted"/>
<feature type="region of interest" description="Disordered" evidence="1">
    <location>
        <begin position="229"/>
        <end position="252"/>
    </location>
</feature>
<sequence length="1677" mass="181771">MDINLLTAIASYYADCVDPDAPQPPIPLSAHMPRAPPSATASLTSNLFFRYCPSWTKAAAQRCTEVAMLGASPSPDPQQQAFTGTSSPSPPPQGPSAASSECSLAHAIPLAFSAAHPLSRLAAERSPSGYRSGGVLVWDRPLSAPSVLPGAYLNRKRGHAGSTKWGWWSTTRQHGGGDVRGESRTSGSSSSGCSSSRSSSVSSSPGTHEAIPPAPLFFSQAMRHRTAAVTAADSSMVPAAPSADGQAGEGVGGSLRHAAQHEAYVLPATTKIVVVLRLYDWEDRSAPPKTLESLSDRRGEVNADGDANTIWRMMGPVMWWLERAVKPADDVGSVFAAAPRADPQRITDYPLDEPSGNQMGNALKERRSLSPAHPSGVETSQHLSDCGSSSSPVAPARAPTLACAIRLFLSPWAMPRRRRHIIIGSNSSSSSTGSQTQPPLSPPVNTSFEVPLRWSPQALVELGVCGPDSDSPVLFSAATFLAALAVNTNGGAEYGGVSEHEHDNETQQRRRLLLRQRRRASSAVMPAFGPFPSPHVPSGPLWPGGGGGRRGVTSWRTPACATMRVKQRKTAAVSDEVTRWMQRPLLELLSLEGVWDSADTVCRSNSGSGASRAGDEGGEGDETIGTLRRAWPSLLAPPSALPVPLLPLHTLDLSFRTDLHGLEGVLSRWASTSHLSRLSRLSVMGCIQLRGLDWLTHMPVDTLEVLNVSGCEELRDLHAVRRLSALRSLKATQLIQLELLGWWWGWEEEDVPGGDWARAPPNADPEGVTSSPCRLRSLAELDLACFRRRTQCLADMEWIGLLPALQKLALSVSEEEDVLRRPVHHTRSREPARHETTSSPHGVTRLAWLAGCGELRELRLAFRDGPHAATAAGSARLARFPPPPPPPPPPSLLAASYADYVSTHANEGSASDLDVLSFFPFPHLRVVELTKAILTEHFTFWLAGGCPQLRNLDLVSCTVHCSAAALRQARAQHSASFRASAPSSTLSVMRHTNEAQSSWLHPTRSQPSRSHRSNQRNDDDDAQQRRKDEQWWWGQLCRLHHLHRLCVYNLEGLASGSSLDWVVGCRALRHLVLRKCRWLLDAYAVHRLPRLRTLNLNATGIDDLTFLRMRDGVMVRDAPLALVGAAARATHDTCRARRGHRGDESGHVRAGQHVSSHSRQQSAPSSPTPFAPQQQVTAPLAFAQSLPPALSHLTELVLVDCPFLSDLSPIAYLTSCRSLFASDHPVTNLDYLSTCISMEKLYLINYVKLTDISALRWLWRLRLVYITHSSLRDVSWMVQPVAPKASSRWSSLMQQPETVSPPLRSRGSSIESSNHGCVEADTVAAHGGDTDAWRSGSRGPQRGQRGSTAGCSDHSTRKHTRMEGECEGEGVLPQLEVLTLAYSRLLTDVSALGALPRLRHLDLRECVSLYQLGSSRRSTGAAAAASPASATRFTATHDAPSPSPSTPLPLTHPQQGSANMQGSSSNRSNWAWSVRLHTTALLLWAGRAAKDLVAHLHRWRSAAVPRWDAYRDSITASTNAKVPALSPTSAAMDIQTQLSQQQPSETPPLVTERKPPASSGVYAYRGRPTRQQQLPTPCSIARLAPTLRYLSLSGCKSLVDATPLGELYHLQYLHASFTGIRDVRWVSGCVSLKVLDLTMSPCCTPSTPSAAAAALLARLPDELKELEVVNSRPVERD</sequence>
<feature type="region of interest" description="Disordered" evidence="1">
    <location>
        <begin position="424"/>
        <end position="445"/>
    </location>
</feature>
<evidence type="ECO:0000313" key="2">
    <source>
        <dbReference type="EMBL" id="KPI82844.1"/>
    </source>
</evidence>
<feature type="compositionally biased region" description="Polar residues" evidence="1">
    <location>
        <begin position="377"/>
        <end position="387"/>
    </location>
</feature>
<feature type="compositionally biased region" description="Low complexity" evidence="1">
    <location>
        <begin position="1155"/>
        <end position="1165"/>
    </location>
</feature>
<protein>
    <recommendedName>
        <fullName evidence="4">Leucine-rich repeat protein</fullName>
    </recommendedName>
</protein>
<dbReference type="PANTHER" id="PTHR13318:SF190">
    <property type="entry name" value="PARTNER OF PAIRED, ISOFORM B"/>
    <property type="match status" value="1"/>
</dbReference>